<dbReference type="Gene3D" id="2.40.30.10">
    <property type="entry name" value="Translation factors"/>
    <property type="match status" value="1"/>
</dbReference>
<dbReference type="SUPFAM" id="SSF50447">
    <property type="entry name" value="Translation proteins"/>
    <property type="match status" value="1"/>
</dbReference>
<gene>
    <name evidence="1" type="ORF">E3J48_01295</name>
</gene>
<dbReference type="InterPro" id="IPR009000">
    <property type="entry name" value="Transl_B-barrel_sf"/>
</dbReference>
<organism evidence="1 2">
    <name type="scientific">Aerophobetes bacterium</name>
    <dbReference type="NCBI Taxonomy" id="2030807"/>
    <lineage>
        <taxon>Bacteria</taxon>
        <taxon>Candidatus Aerophobota</taxon>
    </lineage>
</organism>
<dbReference type="AlphaFoldDB" id="A0A523WB92"/>
<keyword evidence="1" id="KW-0251">Elongation factor</keyword>
<keyword evidence="1" id="KW-0648">Protein biosynthesis</keyword>
<name>A0A523WB92_UNCAE</name>
<dbReference type="EMBL" id="SOIZ01000058">
    <property type="protein sequence ID" value="TET64310.1"/>
    <property type="molecule type" value="Genomic_DNA"/>
</dbReference>
<evidence type="ECO:0000313" key="1">
    <source>
        <dbReference type="EMBL" id="TET64310.1"/>
    </source>
</evidence>
<accession>A0A523WB92</accession>
<evidence type="ECO:0000313" key="2">
    <source>
        <dbReference type="Proteomes" id="UP000319130"/>
    </source>
</evidence>
<dbReference type="Proteomes" id="UP000319130">
    <property type="component" value="Unassembled WGS sequence"/>
</dbReference>
<sequence length="85" mass="9650">MKEVKVGRVVTYFAHPEAAAVELEDSLRVGDSIHIKGHTTDFEQQVESMQIENESVQEAKKGDSIGIKVKERVRHNDVIYKLVEE</sequence>
<protein>
    <submittedName>
        <fullName evidence="1">Translation elongation factor-like protein</fullName>
    </submittedName>
</protein>
<comment type="caution">
    <text evidence="1">The sequence shown here is derived from an EMBL/GenBank/DDBJ whole genome shotgun (WGS) entry which is preliminary data.</text>
</comment>
<proteinExistence type="predicted"/>
<dbReference type="GO" id="GO:0003746">
    <property type="term" value="F:translation elongation factor activity"/>
    <property type="evidence" value="ECO:0007669"/>
    <property type="project" value="UniProtKB-KW"/>
</dbReference>
<reference evidence="1 2" key="1">
    <citation type="submission" date="2019-03" db="EMBL/GenBank/DDBJ databases">
        <title>Metabolic potential of uncultured bacteria and archaea associated with petroleum seepage in deep-sea sediments.</title>
        <authorList>
            <person name="Dong X."/>
            <person name="Hubert C."/>
        </authorList>
    </citation>
    <scope>NUCLEOTIDE SEQUENCE [LARGE SCALE GENOMIC DNA]</scope>
    <source>
        <strain evidence="1">E29_bin52</strain>
    </source>
</reference>